<organism evidence="4 5">
    <name type="scientific">Cellvibrio fibrivorans</name>
    <dbReference type="NCBI Taxonomy" id="126350"/>
    <lineage>
        <taxon>Bacteria</taxon>
        <taxon>Pseudomonadati</taxon>
        <taxon>Pseudomonadota</taxon>
        <taxon>Gammaproteobacteria</taxon>
        <taxon>Cellvibrionales</taxon>
        <taxon>Cellvibrionaceae</taxon>
        <taxon>Cellvibrio</taxon>
    </lineage>
</organism>
<proteinExistence type="predicted"/>
<dbReference type="RefSeq" id="WP_310070560.1">
    <property type="nucleotide sequence ID" value="NZ_JAVDVX010000002.1"/>
</dbReference>
<accession>A0ABU1UW92</accession>
<evidence type="ECO:0000313" key="5">
    <source>
        <dbReference type="Proteomes" id="UP001253595"/>
    </source>
</evidence>
<dbReference type="EMBL" id="JAVDVX010000002">
    <property type="protein sequence ID" value="MDR7089438.1"/>
    <property type="molecule type" value="Genomic_DNA"/>
</dbReference>
<feature type="region of interest" description="Disordered" evidence="1">
    <location>
        <begin position="1"/>
        <end position="22"/>
    </location>
</feature>
<keyword evidence="2" id="KW-1133">Transmembrane helix</keyword>
<evidence type="ECO:0000256" key="1">
    <source>
        <dbReference type="SAM" id="MobiDB-lite"/>
    </source>
</evidence>
<evidence type="ECO:0000313" key="4">
    <source>
        <dbReference type="EMBL" id="MDR7089438.1"/>
    </source>
</evidence>
<evidence type="ECO:0000259" key="3">
    <source>
        <dbReference type="Pfam" id="PF22570"/>
    </source>
</evidence>
<name>A0ABU1UW92_9GAMM</name>
<dbReference type="Pfam" id="PF22570">
    <property type="entry name" value="LiaF-TM"/>
    <property type="match status" value="1"/>
</dbReference>
<protein>
    <submittedName>
        <fullName evidence="4">Uncharacterized membrane protein YjjP (DUF1212 family)</fullName>
    </submittedName>
</protein>
<keyword evidence="5" id="KW-1185">Reference proteome</keyword>
<dbReference type="Proteomes" id="UP001253595">
    <property type="component" value="Unassembled WGS sequence"/>
</dbReference>
<keyword evidence="2" id="KW-0472">Membrane</keyword>
<feature type="transmembrane region" description="Helical" evidence="2">
    <location>
        <begin position="28"/>
        <end position="46"/>
    </location>
</feature>
<keyword evidence="2" id="KW-0812">Transmembrane</keyword>
<reference evidence="4 5" key="1">
    <citation type="submission" date="2023-07" db="EMBL/GenBank/DDBJ databases">
        <title>Sorghum-associated microbial communities from plants grown in Nebraska, USA.</title>
        <authorList>
            <person name="Schachtman D."/>
        </authorList>
    </citation>
    <scope>NUCLEOTIDE SEQUENCE [LARGE SCALE GENOMIC DNA]</scope>
    <source>
        <strain evidence="4 5">BE190</strain>
    </source>
</reference>
<dbReference type="InterPro" id="IPR054331">
    <property type="entry name" value="LiaF_TM"/>
</dbReference>
<feature type="transmembrane region" description="Helical" evidence="2">
    <location>
        <begin position="111"/>
        <end position="127"/>
    </location>
</feature>
<sequence length="132" mass="14567">MSSPDDNNLSPHPTPAPIKDTKPASSNWPLGLAIVVIGGLLLARNLGFELFFLDFHNWWAFFILLAAIGPLQQAFSFYRKEGFGAAVANSLVSAGAIIFIAMMFLLDLSFGTWWPIFVIIGGLYMMTSRNRN</sequence>
<comment type="caution">
    <text evidence="4">The sequence shown here is derived from an EMBL/GenBank/DDBJ whole genome shotgun (WGS) entry which is preliminary data.</text>
</comment>
<feature type="compositionally biased region" description="Polar residues" evidence="1">
    <location>
        <begin position="1"/>
        <end position="11"/>
    </location>
</feature>
<feature type="domain" description="LiaF transmembrane" evidence="3">
    <location>
        <begin position="30"/>
        <end position="131"/>
    </location>
</feature>
<feature type="transmembrane region" description="Helical" evidence="2">
    <location>
        <begin position="58"/>
        <end position="78"/>
    </location>
</feature>
<feature type="transmembrane region" description="Helical" evidence="2">
    <location>
        <begin position="85"/>
        <end position="105"/>
    </location>
</feature>
<gene>
    <name evidence="4" type="ORF">J2X05_001444</name>
</gene>
<evidence type="ECO:0000256" key="2">
    <source>
        <dbReference type="SAM" id="Phobius"/>
    </source>
</evidence>